<accession>A0ABD6CAY5</accession>
<dbReference type="Proteomes" id="UP001597119">
    <property type="component" value="Unassembled WGS sequence"/>
</dbReference>
<name>A0ABD6CAY5_9EURY</name>
<gene>
    <name evidence="2" type="ORF">ACFR9U_09835</name>
</gene>
<sequence length="91" mass="9067">MGSDTFGYGSIALAVVLVAVAAVQLRHEIPPLAALGVVTGVVLAAVGAVTLAGRGYGFDADRDRPLLGLVTVFGTVAGFGLIVTSVMLLLG</sequence>
<keyword evidence="3" id="KW-1185">Reference proteome</keyword>
<feature type="transmembrane region" description="Helical" evidence="1">
    <location>
        <begin position="6"/>
        <end position="25"/>
    </location>
</feature>
<proteinExistence type="predicted"/>
<feature type="transmembrane region" description="Helical" evidence="1">
    <location>
        <begin position="65"/>
        <end position="90"/>
    </location>
</feature>
<evidence type="ECO:0000313" key="2">
    <source>
        <dbReference type="EMBL" id="MFD1587285.1"/>
    </source>
</evidence>
<organism evidence="2 3">
    <name type="scientific">Halorientalis brevis</name>
    <dbReference type="NCBI Taxonomy" id="1126241"/>
    <lineage>
        <taxon>Archaea</taxon>
        <taxon>Methanobacteriati</taxon>
        <taxon>Methanobacteriota</taxon>
        <taxon>Stenosarchaea group</taxon>
        <taxon>Halobacteria</taxon>
        <taxon>Halobacteriales</taxon>
        <taxon>Haloarculaceae</taxon>
        <taxon>Halorientalis</taxon>
    </lineage>
</organism>
<evidence type="ECO:0000256" key="1">
    <source>
        <dbReference type="SAM" id="Phobius"/>
    </source>
</evidence>
<comment type="caution">
    <text evidence="2">The sequence shown here is derived from an EMBL/GenBank/DDBJ whole genome shotgun (WGS) entry which is preliminary data.</text>
</comment>
<reference evidence="2 3" key="1">
    <citation type="journal article" date="2019" name="Int. J. Syst. Evol. Microbiol.">
        <title>The Global Catalogue of Microorganisms (GCM) 10K type strain sequencing project: providing services to taxonomists for standard genome sequencing and annotation.</title>
        <authorList>
            <consortium name="The Broad Institute Genomics Platform"/>
            <consortium name="The Broad Institute Genome Sequencing Center for Infectious Disease"/>
            <person name="Wu L."/>
            <person name="Ma J."/>
        </authorList>
    </citation>
    <scope>NUCLEOTIDE SEQUENCE [LARGE SCALE GENOMIC DNA]</scope>
    <source>
        <strain evidence="2 3">CGMCC 1.12125</strain>
    </source>
</reference>
<dbReference type="RefSeq" id="WP_247374086.1">
    <property type="nucleotide sequence ID" value="NZ_JALLGV010000001.1"/>
</dbReference>
<feature type="transmembrane region" description="Helical" evidence="1">
    <location>
        <begin position="32"/>
        <end position="53"/>
    </location>
</feature>
<evidence type="ECO:0000313" key="3">
    <source>
        <dbReference type="Proteomes" id="UP001597119"/>
    </source>
</evidence>
<keyword evidence="1" id="KW-0812">Transmembrane</keyword>
<keyword evidence="1" id="KW-1133">Transmembrane helix</keyword>
<dbReference type="EMBL" id="JBHUDJ010000003">
    <property type="protein sequence ID" value="MFD1587285.1"/>
    <property type="molecule type" value="Genomic_DNA"/>
</dbReference>
<keyword evidence="1" id="KW-0472">Membrane</keyword>
<dbReference type="AlphaFoldDB" id="A0ABD6CAY5"/>
<protein>
    <recommendedName>
        <fullName evidence="4">DUF4190 domain-containing protein</fullName>
    </recommendedName>
</protein>
<evidence type="ECO:0008006" key="4">
    <source>
        <dbReference type="Google" id="ProtNLM"/>
    </source>
</evidence>